<evidence type="ECO:0000256" key="2">
    <source>
        <dbReference type="ARBA" id="ARBA00022692"/>
    </source>
</evidence>
<evidence type="ECO:0000256" key="1">
    <source>
        <dbReference type="ARBA" id="ARBA00004141"/>
    </source>
</evidence>
<dbReference type="PANTHER" id="PTHR43229:SF2">
    <property type="entry name" value="NODULATION PROTEIN J"/>
    <property type="match status" value="1"/>
</dbReference>
<dbReference type="PIRSF" id="PIRSF006648">
    <property type="entry name" value="DrrB"/>
    <property type="match status" value="1"/>
</dbReference>
<dbReference type="Pfam" id="PF01061">
    <property type="entry name" value="ABC2_membrane"/>
    <property type="match status" value="1"/>
</dbReference>
<feature type="domain" description="ABC-2 type transporter transmembrane" evidence="6">
    <location>
        <begin position="6"/>
        <end position="212"/>
    </location>
</feature>
<name>A0ABW3D7D6_9BACL</name>
<evidence type="ECO:0000313" key="7">
    <source>
        <dbReference type="EMBL" id="MFD0869065.1"/>
    </source>
</evidence>
<evidence type="ECO:0000256" key="3">
    <source>
        <dbReference type="ARBA" id="ARBA00022989"/>
    </source>
</evidence>
<evidence type="ECO:0000259" key="6">
    <source>
        <dbReference type="Pfam" id="PF01061"/>
    </source>
</evidence>
<dbReference type="InterPro" id="IPR000412">
    <property type="entry name" value="ABC_2_transport"/>
</dbReference>
<accession>A0ABW3D7D6</accession>
<feature type="transmembrane region" description="Helical" evidence="5">
    <location>
        <begin position="56"/>
        <end position="77"/>
    </location>
</feature>
<feature type="transmembrane region" description="Helical" evidence="5">
    <location>
        <begin position="98"/>
        <end position="129"/>
    </location>
</feature>
<dbReference type="InterPro" id="IPR051784">
    <property type="entry name" value="Nod_factor_ABC_transporter"/>
</dbReference>
<feature type="transmembrane region" description="Helical" evidence="5">
    <location>
        <begin position="21"/>
        <end position="41"/>
    </location>
</feature>
<reference evidence="8" key="1">
    <citation type="journal article" date="2019" name="Int. J. Syst. Evol. Microbiol.">
        <title>The Global Catalogue of Microorganisms (GCM) 10K type strain sequencing project: providing services to taxonomists for standard genome sequencing and annotation.</title>
        <authorList>
            <consortium name="The Broad Institute Genomics Platform"/>
            <consortium name="The Broad Institute Genome Sequencing Center for Infectious Disease"/>
            <person name="Wu L."/>
            <person name="Ma J."/>
        </authorList>
    </citation>
    <scope>NUCLEOTIDE SEQUENCE [LARGE SCALE GENOMIC DNA]</scope>
    <source>
        <strain evidence="8">CCUG 57263</strain>
    </source>
</reference>
<keyword evidence="8" id="KW-1185">Reference proteome</keyword>
<dbReference type="EMBL" id="JBHTIU010000027">
    <property type="protein sequence ID" value="MFD0869065.1"/>
    <property type="molecule type" value="Genomic_DNA"/>
</dbReference>
<proteinExistence type="predicted"/>
<dbReference type="PANTHER" id="PTHR43229">
    <property type="entry name" value="NODULATION PROTEIN J"/>
    <property type="match status" value="1"/>
</dbReference>
<feature type="transmembrane region" description="Helical" evidence="5">
    <location>
        <begin position="168"/>
        <end position="186"/>
    </location>
</feature>
<sequence>MRLRGFYAIFRRDLLNLLLSPILVSVNTIFPLLLVLVLGYIGSGIYAGGEVSSYDYYGITIMIFMVLNVSITAANSFMERSIRPSNLRILYAPLPGSYIYLSKIAATFVFTTACLCLIAGVLAVCGIGIGGANMGYVLLLLIGFNLFSCSLGILFCCIFKSEELANKLLSIINNVSALAGGLFFPWDGLGKVAETISGLSPVKWVAEGVFRIIYDYDLGILLPTLAICLAGSLVLAWGCKLSFRAEDYV</sequence>
<evidence type="ECO:0000313" key="8">
    <source>
        <dbReference type="Proteomes" id="UP001597120"/>
    </source>
</evidence>
<protein>
    <submittedName>
        <fullName evidence="7">ABC transporter permease</fullName>
    </submittedName>
</protein>
<dbReference type="InterPro" id="IPR013525">
    <property type="entry name" value="ABC2_TM"/>
</dbReference>
<keyword evidence="3 5" id="KW-1133">Transmembrane helix</keyword>
<evidence type="ECO:0000256" key="5">
    <source>
        <dbReference type="SAM" id="Phobius"/>
    </source>
</evidence>
<comment type="caution">
    <text evidence="7">The sequence shown here is derived from an EMBL/GenBank/DDBJ whole genome shotgun (WGS) entry which is preliminary data.</text>
</comment>
<keyword evidence="2 5" id="KW-0812">Transmembrane</keyword>
<keyword evidence="4 5" id="KW-0472">Membrane</keyword>
<comment type="subcellular location">
    <subcellularLocation>
        <location evidence="1">Membrane</location>
        <topology evidence="1">Multi-pass membrane protein</topology>
    </subcellularLocation>
</comment>
<dbReference type="RefSeq" id="WP_144932651.1">
    <property type="nucleotide sequence ID" value="NZ_JBHTIU010000027.1"/>
</dbReference>
<organism evidence="7 8">
    <name type="scientific">Paenibacillus residui</name>
    <dbReference type="NCBI Taxonomy" id="629724"/>
    <lineage>
        <taxon>Bacteria</taxon>
        <taxon>Bacillati</taxon>
        <taxon>Bacillota</taxon>
        <taxon>Bacilli</taxon>
        <taxon>Bacillales</taxon>
        <taxon>Paenibacillaceae</taxon>
        <taxon>Paenibacillus</taxon>
    </lineage>
</organism>
<evidence type="ECO:0000256" key="4">
    <source>
        <dbReference type="ARBA" id="ARBA00023136"/>
    </source>
</evidence>
<dbReference type="Proteomes" id="UP001597120">
    <property type="component" value="Unassembled WGS sequence"/>
</dbReference>
<gene>
    <name evidence="7" type="ORF">ACFQ03_07875</name>
</gene>
<feature type="transmembrane region" description="Helical" evidence="5">
    <location>
        <begin position="220"/>
        <end position="239"/>
    </location>
</feature>
<feature type="transmembrane region" description="Helical" evidence="5">
    <location>
        <begin position="135"/>
        <end position="156"/>
    </location>
</feature>